<keyword evidence="4" id="KW-0472">Membrane</keyword>
<reference evidence="6 7" key="1">
    <citation type="submission" date="2022-02" db="EMBL/GenBank/DDBJ databases">
        <title>Genome sequence data of Kingella unionensis sp. nov. strain CICC 24913 (CCUG 75125).</title>
        <authorList>
            <person name="Xiao M."/>
        </authorList>
    </citation>
    <scope>NUCLEOTIDE SEQUENCE [LARGE SCALE GENOMIC DNA]</scope>
    <source>
        <strain evidence="6 7">CICC 24913</strain>
    </source>
</reference>
<feature type="transmembrane region" description="Helical" evidence="4">
    <location>
        <begin position="23"/>
        <end position="41"/>
    </location>
</feature>
<keyword evidence="4" id="KW-1133">Transmembrane helix</keyword>
<feature type="transmembrane region" description="Helical" evidence="4">
    <location>
        <begin position="103"/>
        <end position="130"/>
    </location>
</feature>
<dbReference type="InterPro" id="IPR003661">
    <property type="entry name" value="HisK_dim/P_dom"/>
</dbReference>
<keyword evidence="4" id="KW-0812">Transmembrane</keyword>
<keyword evidence="6" id="KW-0808">Transferase</keyword>
<feature type="domain" description="Histidine kinase" evidence="5">
    <location>
        <begin position="327"/>
        <end position="519"/>
    </location>
</feature>
<keyword evidence="7" id="KW-1185">Reference proteome</keyword>
<dbReference type="Gene3D" id="3.30.565.10">
    <property type="entry name" value="Histidine kinase-like ATPase, C-terminal domain"/>
    <property type="match status" value="1"/>
</dbReference>
<evidence type="ECO:0000256" key="3">
    <source>
        <dbReference type="ARBA" id="ARBA00022553"/>
    </source>
</evidence>
<comment type="catalytic activity">
    <reaction evidence="1">
        <text>ATP + protein L-histidine = ADP + protein N-phospho-L-histidine.</text>
        <dbReference type="EC" id="2.7.13.3"/>
    </reaction>
</comment>
<dbReference type="PROSITE" id="PS50109">
    <property type="entry name" value="HIS_KIN"/>
    <property type="match status" value="1"/>
</dbReference>
<dbReference type="EMBL" id="JAKOOW010000024">
    <property type="protein sequence ID" value="MCG6504213.1"/>
    <property type="molecule type" value="Genomic_DNA"/>
</dbReference>
<gene>
    <name evidence="6" type="ORF">MB824_06870</name>
</gene>
<protein>
    <recommendedName>
        <fullName evidence="2">histidine kinase</fullName>
        <ecNumber evidence="2">2.7.13.3</ecNumber>
    </recommendedName>
</protein>
<dbReference type="InterPro" id="IPR036097">
    <property type="entry name" value="HisK_dim/P_sf"/>
</dbReference>
<evidence type="ECO:0000313" key="7">
    <source>
        <dbReference type="Proteomes" id="UP001298424"/>
    </source>
</evidence>
<evidence type="ECO:0000256" key="1">
    <source>
        <dbReference type="ARBA" id="ARBA00000085"/>
    </source>
</evidence>
<keyword evidence="3" id="KW-0597">Phosphoprotein</keyword>
<dbReference type="InterPro" id="IPR003594">
    <property type="entry name" value="HATPase_dom"/>
</dbReference>
<dbReference type="Gene3D" id="1.10.287.130">
    <property type="match status" value="1"/>
</dbReference>
<dbReference type="InterPro" id="IPR036890">
    <property type="entry name" value="HATPase_C_sf"/>
</dbReference>
<dbReference type="SMART" id="SM00388">
    <property type="entry name" value="HisKA"/>
    <property type="match status" value="1"/>
</dbReference>
<dbReference type="SUPFAM" id="SSF47384">
    <property type="entry name" value="Homodimeric domain of signal transducing histidine kinase"/>
    <property type="match status" value="1"/>
</dbReference>
<keyword evidence="6" id="KW-0418">Kinase</keyword>
<dbReference type="Pfam" id="PF02518">
    <property type="entry name" value="HATPase_c"/>
    <property type="match status" value="1"/>
</dbReference>
<dbReference type="GO" id="GO:0016301">
    <property type="term" value="F:kinase activity"/>
    <property type="evidence" value="ECO:0007669"/>
    <property type="project" value="UniProtKB-KW"/>
</dbReference>
<accession>A0ABS9NPF7</accession>
<dbReference type="PRINTS" id="PR00344">
    <property type="entry name" value="BCTRLSENSOR"/>
</dbReference>
<dbReference type="SUPFAM" id="SSF55874">
    <property type="entry name" value="ATPase domain of HSP90 chaperone/DNA topoisomerase II/histidine kinase"/>
    <property type="match status" value="1"/>
</dbReference>
<feature type="transmembrane region" description="Helical" evidence="4">
    <location>
        <begin position="137"/>
        <end position="156"/>
    </location>
</feature>
<name>A0ABS9NPF7_9NEIS</name>
<sequence length="535" mass="59654">MGIKIELAKQPNWQEWYDYSKRVIGLLNIARIAILFSLLIFSTMLVHMKSVHYVPLLRNQYWLSVWCIAYGFVIMVSIAYPSWQHQGTNLPNASSVVDITMMALLSFLAGGVSSGFGILMLPFLAAACLLSYGRYPFLYGTYAALLVACNTAFSLWPMSADIIRNNLPVVAGQILLIAACYAVPYMTSFSASYLSNAGDSVLQHRRAYERLRALNQIVFNRVQEAALVLDADSKLWSCNRQALKYFPNLVVGGTVPFAGELVHQWIGSGKAGFEVTAALEGLLMHVRAVPIVQKNTELLILFIRSDRDRQAEAQNVKLTSLGMLTANLAHEIRNPLSAIRQANGLLTESAEGDPLSEKLTGIIENNTARIDKMIEEVSSLNKRDRIRTESIRLIPFVGQFVQEFLLARPEVLNGCLTTDMPPEKVEVAFDAMHLQQILWNLCNNAWRHSSKGKESVVISVGYQDERHISLRVWDDGPGVAVEMLPHLFEPFQTNQAQGTGLGLYVARELAHANKGDLSYLPRAKSFELILPRVKI</sequence>
<dbReference type="InterPro" id="IPR004358">
    <property type="entry name" value="Sig_transdc_His_kin-like_C"/>
</dbReference>
<dbReference type="Pfam" id="PF00512">
    <property type="entry name" value="HisKA"/>
    <property type="match status" value="1"/>
</dbReference>
<dbReference type="Pfam" id="PF25323">
    <property type="entry name" value="6TM_PilS"/>
    <property type="match status" value="1"/>
</dbReference>
<dbReference type="CDD" id="cd00082">
    <property type="entry name" value="HisKA"/>
    <property type="match status" value="1"/>
</dbReference>
<evidence type="ECO:0000256" key="2">
    <source>
        <dbReference type="ARBA" id="ARBA00012438"/>
    </source>
</evidence>
<comment type="caution">
    <text evidence="6">The sequence shown here is derived from an EMBL/GenBank/DDBJ whole genome shotgun (WGS) entry which is preliminary data.</text>
</comment>
<dbReference type="Proteomes" id="UP001298424">
    <property type="component" value="Unassembled WGS sequence"/>
</dbReference>
<feature type="transmembrane region" description="Helical" evidence="4">
    <location>
        <begin position="61"/>
        <end position="83"/>
    </location>
</feature>
<dbReference type="SMART" id="SM00387">
    <property type="entry name" value="HATPase_c"/>
    <property type="match status" value="1"/>
</dbReference>
<evidence type="ECO:0000259" key="5">
    <source>
        <dbReference type="PROSITE" id="PS50109"/>
    </source>
</evidence>
<dbReference type="InterPro" id="IPR005467">
    <property type="entry name" value="His_kinase_dom"/>
</dbReference>
<feature type="transmembrane region" description="Helical" evidence="4">
    <location>
        <begin position="168"/>
        <end position="186"/>
    </location>
</feature>
<dbReference type="PANTHER" id="PTHR43547:SF2">
    <property type="entry name" value="HYBRID SIGNAL TRANSDUCTION HISTIDINE KINASE C"/>
    <property type="match status" value="1"/>
</dbReference>
<dbReference type="PANTHER" id="PTHR43547">
    <property type="entry name" value="TWO-COMPONENT HISTIDINE KINASE"/>
    <property type="match status" value="1"/>
</dbReference>
<evidence type="ECO:0000313" key="6">
    <source>
        <dbReference type="EMBL" id="MCG6504213.1"/>
    </source>
</evidence>
<dbReference type="RefSeq" id="WP_238747473.1">
    <property type="nucleotide sequence ID" value="NZ_JAKOOW010000024.1"/>
</dbReference>
<evidence type="ECO:0000256" key="4">
    <source>
        <dbReference type="SAM" id="Phobius"/>
    </source>
</evidence>
<proteinExistence type="predicted"/>
<dbReference type="EC" id="2.7.13.3" evidence="2"/>
<organism evidence="6 7">
    <name type="scientific">Kingella pumchi</name>
    <dbReference type="NCBI Taxonomy" id="2779506"/>
    <lineage>
        <taxon>Bacteria</taxon>
        <taxon>Pseudomonadati</taxon>
        <taxon>Pseudomonadota</taxon>
        <taxon>Betaproteobacteria</taxon>
        <taxon>Neisseriales</taxon>
        <taxon>Neisseriaceae</taxon>
        <taxon>Kingella</taxon>
    </lineage>
</organism>